<gene>
    <name evidence="1" type="ordered locus">PAB1685</name>
</gene>
<dbReference type="Proteomes" id="UP000000810">
    <property type="component" value="Chromosome"/>
</dbReference>
<evidence type="ECO:0000313" key="4">
    <source>
        <dbReference type="Proteomes" id="UP000009139"/>
    </source>
</evidence>
<evidence type="ECO:0000313" key="1">
    <source>
        <dbReference type="EMBL" id="CAB49937.1"/>
    </source>
</evidence>
<dbReference type="PIR" id="D75079">
    <property type="entry name" value="D75079"/>
</dbReference>
<organism evidence="1 3">
    <name type="scientific">Pyrococcus abyssi (strain GE5 / Orsay)</name>
    <dbReference type="NCBI Taxonomy" id="272844"/>
    <lineage>
        <taxon>Archaea</taxon>
        <taxon>Methanobacteriati</taxon>
        <taxon>Methanobacteriota</taxon>
        <taxon>Thermococci</taxon>
        <taxon>Thermococcales</taxon>
        <taxon>Thermococcaceae</taxon>
        <taxon>Pyrococcus</taxon>
    </lineage>
</organism>
<dbReference type="EMBL" id="HE613800">
    <property type="protein sequence ID" value="CCE70435.1"/>
    <property type="molecule type" value="Genomic_DNA"/>
</dbReference>
<accession>Q9UZW9</accession>
<reference evidence="1" key="3">
    <citation type="journal article" date="2001" name="Genome Res.">
        <title>Genome evolution at the genus level: comparison of three complete genomes of hyperthermophilic archaea.</title>
        <authorList>
            <person name="Lecompte O."/>
            <person name="Ripp R."/>
            <person name="Puzos-Barbe V."/>
            <person name="Duprat S."/>
            <person name="Heilig R."/>
            <person name="Dietrich J."/>
            <person name="Thierry J.C."/>
            <person name="Poch O."/>
        </authorList>
    </citation>
    <scope>NUCLEOTIDE SEQUENCE</scope>
    <source>
        <strain evidence="1">Orsay</strain>
    </source>
</reference>
<dbReference type="AlphaFoldDB" id="Q9UZW9"/>
<keyword evidence="3" id="KW-1185">Reference proteome</keyword>
<protein>
    <submittedName>
        <fullName evidence="1">Uncharacterized protein</fullName>
    </submittedName>
</protein>
<sequence>MEFLLLFMVSNMEGYGEIINMLRFFVRIKNFGYVDRIGNALTPEPVEIALHEAMRAFRSIWEGAKTDEEGRRYIEKDGEKIYLPKIPSDTEIESFLNEVRRDIRIAKRVATLALAYPKERKERGE</sequence>
<dbReference type="Proteomes" id="UP000009139">
    <property type="component" value="Chromosome"/>
</dbReference>
<evidence type="ECO:0000313" key="2">
    <source>
        <dbReference type="EMBL" id="CCE70435.1"/>
    </source>
</evidence>
<dbReference type="PATRIC" id="fig|272844.11.peg.1080"/>
<dbReference type="Pfam" id="PF09702">
    <property type="entry name" value="Cas_Csa5"/>
    <property type="match status" value="1"/>
</dbReference>
<evidence type="ECO:0000313" key="3">
    <source>
        <dbReference type="Proteomes" id="UP000000810"/>
    </source>
</evidence>
<reference evidence="1" key="1">
    <citation type="submission" date="1999-07" db="EMBL/GenBank/DDBJ databases">
        <authorList>
            <person name="Genoscope"/>
        </authorList>
    </citation>
    <scope>NUCLEOTIDE SEQUENCE</scope>
    <source>
        <strain evidence="1">Orsay</strain>
    </source>
</reference>
<proteinExistence type="predicted"/>
<reference evidence="2 4" key="5">
    <citation type="journal article" date="2012" name="Curr. Microbiol.">
        <title>Re-annotation of two hyperthermophilic archaea Pyrococcus abyssi GE5 and Pyrococcus furiosus DSM 3638.</title>
        <authorList>
            <person name="Gao J."/>
            <person name="Wang J."/>
        </authorList>
    </citation>
    <scope>GENOME REANNOTATION</scope>
    <source>
        <strain evidence="2">GE5</strain>
        <strain evidence="4">GE5 / Orsay</strain>
    </source>
</reference>
<dbReference type="EMBL" id="AJ248286">
    <property type="protein sequence ID" value="CAB49937.1"/>
    <property type="molecule type" value="Genomic_DNA"/>
</dbReference>
<dbReference type="STRING" id="272844.PAB1685"/>
<dbReference type="Gene3D" id="1.20.120.1610">
    <property type="match status" value="1"/>
</dbReference>
<dbReference type="eggNOG" id="arCOG03823">
    <property type="taxonomic scope" value="Archaea"/>
</dbReference>
<reference evidence="1" key="2">
    <citation type="journal article" date="2000" name="J. Mol. Biol.">
        <title>Archaeal homologs of eukaryotic methylation guide small nucleolar RNAs: lessons from the Pyrococcus genomes.</title>
        <authorList>
            <person name="Gaspin C."/>
            <person name="Cavaille J."/>
            <person name="Erauso G."/>
        </authorList>
    </citation>
    <scope>NUCLEOTIDE SEQUENCE</scope>
    <source>
        <strain evidence="1">Orsay</strain>
    </source>
</reference>
<name>Q9UZW9_PYRAB</name>
<dbReference type="OrthoDB" id="19294at2157"/>
<dbReference type="InterPro" id="IPR010157">
    <property type="entry name" value="CRISPR-assoc_Cas5"/>
</dbReference>
<dbReference type="HOGENOM" id="CLU_2103631_0_0_2"/>
<dbReference type="CDD" id="cd09750">
    <property type="entry name" value="Csa5_I-A"/>
    <property type="match status" value="1"/>
</dbReference>
<dbReference type="NCBIfam" id="TIGR01878">
    <property type="entry name" value="cas_Csa5"/>
    <property type="match status" value="1"/>
</dbReference>
<dbReference type="KEGG" id="pab:PAB1685"/>
<reference evidence="1 3" key="4">
    <citation type="journal article" date="2003" name="Mol. Microbiol.">
        <title>An integrated analysis of the genome of the hyperthermophilic archaeon Pyrococcus abyssi.</title>
        <authorList>
            <person name="Cohen G."/>
            <person name="Barbe V."/>
            <person name="Flament D."/>
            <person name="Galperin M."/>
            <person name="Heilig R."/>
            <person name="Ripp R."/>
            <person name="Lecompte O."/>
            <person name="Prieur D."/>
            <person name="Poch O."/>
            <person name="Quellerou J."/>
            <person name="Thierry J.C."/>
            <person name="Van der Oost J."/>
            <person name="Weissenbach J."/>
            <person name="Zivanovic Y."/>
            <person name="Forterre P."/>
        </authorList>
    </citation>
    <scope>NUCLEOTIDE SEQUENCE [LARGE SCALE GENOMIC DNA]</scope>
    <source>
        <strain evidence="3">GE5 / Orsay</strain>
        <strain evidence="1">Orsay</strain>
    </source>
</reference>